<dbReference type="GO" id="GO:0030276">
    <property type="term" value="F:clathrin binding"/>
    <property type="evidence" value="ECO:0007669"/>
    <property type="project" value="TreeGrafter"/>
</dbReference>
<dbReference type="AlphaFoldDB" id="A0A175YNF5"/>
<dbReference type="Proteomes" id="UP000077755">
    <property type="component" value="Chromosome 8"/>
</dbReference>
<evidence type="ECO:0000313" key="6">
    <source>
        <dbReference type="Proteomes" id="UP000077755"/>
    </source>
</evidence>
<evidence type="ECO:0000313" key="5">
    <source>
        <dbReference type="EMBL" id="WOH12708.1"/>
    </source>
</evidence>
<dbReference type="GO" id="GO:0005543">
    <property type="term" value="F:phospholipid binding"/>
    <property type="evidence" value="ECO:0007669"/>
    <property type="project" value="TreeGrafter"/>
</dbReference>
<reference evidence="5" key="1">
    <citation type="journal article" date="2016" name="Nat. Genet.">
        <title>A high-quality carrot genome assembly provides new insights into carotenoid accumulation and asterid genome evolution.</title>
        <authorList>
            <person name="Iorizzo M."/>
            <person name="Ellison S."/>
            <person name="Senalik D."/>
            <person name="Zeng P."/>
            <person name="Satapoomin P."/>
            <person name="Huang J."/>
            <person name="Bowman M."/>
            <person name="Iovene M."/>
            <person name="Sanseverino W."/>
            <person name="Cavagnaro P."/>
            <person name="Yildiz M."/>
            <person name="Macko-Podgorni A."/>
            <person name="Moranska E."/>
            <person name="Grzebelus E."/>
            <person name="Grzebelus D."/>
            <person name="Ashrafi H."/>
            <person name="Zheng Z."/>
            <person name="Cheng S."/>
            <person name="Spooner D."/>
            <person name="Van Deynze A."/>
            <person name="Simon P."/>
        </authorList>
    </citation>
    <scope>NUCLEOTIDE SEQUENCE</scope>
    <source>
        <tissue evidence="5">Leaf</tissue>
    </source>
</reference>
<reference evidence="5" key="2">
    <citation type="submission" date="2022-03" db="EMBL/GenBank/DDBJ databases">
        <title>Draft title - Genomic analysis of global carrot germplasm unveils the trajectory of domestication and the origin of high carotenoid orange carrot.</title>
        <authorList>
            <person name="Iorizzo M."/>
            <person name="Ellison S."/>
            <person name="Senalik D."/>
            <person name="Macko-Podgorni A."/>
            <person name="Grzebelus D."/>
            <person name="Bostan H."/>
            <person name="Rolling W."/>
            <person name="Curaba J."/>
            <person name="Simon P."/>
        </authorList>
    </citation>
    <scope>NUCLEOTIDE SEQUENCE</scope>
    <source>
        <tissue evidence="5">Leaf</tissue>
    </source>
</reference>
<dbReference type="Gramene" id="KZM85254">
    <property type="protein sequence ID" value="KZM85254"/>
    <property type="gene ID" value="DCAR_027324"/>
</dbReference>
<organism evidence="5 6">
    <name type="scientific">Daucus carota subsp. sativus</name>
    <name type="common">Carrot</name>
    <dbReference type="NCBI Taxonomy" id="79200"/>
    <lineage>
        <taxon>Eukaryota</taxon>
        <taxon>Viridiplantae</taxon>
        <taxon>Streptophyta</taxon>
        <taxon>Embryophyta</taxon>
        <taxon>Tracheophyta</taxon>
        <taxon>Spermatophyta</taxon>
        <taxon>Magnoliopsida</taxon>
        <taxon>eudicotyledons</taxon>
        <taxon>Gunneridae</taxon>
        <taxon>Pentapetalae</taxon>
        <taxon>asterids</taxon>
        <taxon>campanulids</taxon>
        <taxon>Apiales</taxon>
        <taxon>Apiaceae</taxon>
        <taxon>Apioideae</taxon>
        <taxon>Scandiceae</taxon>
        <taxon>Daucinae</taxon>
        <taxon>Daucus</taxon>
        <taxon>Daucus sect. Daucus</taxon>
    </lineage>
</organism>
<dbReference type="Gene3D" id="1.25.40.90">
    <property type="match status" value="1"/>
</dbReference>
<protein>
    <submittedName>
        <fullName evidence="5">Uncharacterized protein</fullName>
    </submittedName>
</protein>
<dbReference type="InterPro" id="IPR008942">
    <property type="entry name" value="ENTH_VHS"/>
</dbReference>
<evidence type="ECO:0000256" key="2">
    <source>
        <dbReference type="ARBA" id="ARBA00004555"/>
    </source>
</evidence>
<dbReference type="GO" id="GO:0005794">
    <property type="term" value="C:Golgi apparatus"/>
    <property type="evidence" value="ECO:0007669"/>
    <property type="project" value="UniProtKB-SubCell"/>
</dbReference>
<dbReference type="Pfam" id="PF01417">
    <property type="entry name" value="ENTH"/>
    <property type="match status" value="1"/>
</dbReference>
<dbReference type="GO" id="GO:0006897">
    <property type="term" value="P:endocytosis"/>
    <property type="evidence" value="ECO:0007669"/>
    <property type="project" value="TreeGrafter"/>
</dbReference>
<dbReference type="PANTHER" id="PTHR12276">
    <property type="entry name" value="EPSIN/ENT-RELATED"/>
    <property type="match status" value="1"/>
</dbReference>
<keyword evidence="4" id="KW-0968">Cytoplasmic vesicle</keyword>
<keyword evidence="6" id="KW-1185">Reference proteome</keyword>
<evidence type="ECO:0000256" key="4">
    <source>
        <dbReference type="ARBA" id="ARBA00023329"/>
    </source>
</evidence>
<evidence type="ECO:0000256" key="1">
    <source>
        <dbReference type="ARBA" id="ARBA00004132"/>
    </source>
</evidence>
<keyword evidence="3" id="KW-0333">Golgi apparatus</keyword>
<dbReference type="CDD" id="cd03571">
    <property type="entry name" value="ENTH"/>
    <property type="match status" value="1"/>
</dbReference>
<dbReference type="SUPFAM" id="SSF48464">
    <property type="entry name" value="ENTH/VHS domain"/>
    <property type="match status" value="1"/>
</dbReference>
<dbReference type="PROSITE" id="PS50942">
    <property type="entry name" value="ENTH"/>
    <property type="match status" value="1"/>
</dbReference>
<dbReference type="SMART" id="SM00273">
    <property type="entry name" value="ENTH"/>
    <property type="match status" value="1"/>
</dbReference>
<dbReference type="OrthoDB" id="4033880at2759"/>
<dbReference type="EMBL" id="CP093350">
    <property type="protein sequence ID" value="WOH12708.1"/>
    <property type="molecule type" value="Genomic_DNA"/>
</dbReference>
<sequence>MANLLLDHLKKQTTTFLHEKYNIARMTFTDVTPAEVLTEEATNNDPCSPDARTMTRIAMASFHVDNSWRIADVLRKRLYNFDWKQWRQSYKALVLLEFLLAHGPDNLAREYLGDTEIIQELSTFKYIDEKGFDWGLMMRKRSERVLELLKGGDMLKQERLHALKISNQIQGFGNKAHSPCSSSSSSSPSSSRVSICSFGSFSTTSSTWNEADDFSNIDLLKDKIPAKPKSEASHLWDPSAPIEEKDSLLSQDDEEEAEDGLHNCNDFECNDNNNQYGDQMLSGFLGGIRSKLSTVTPLGRSDHSERVAFRCLSDVGRNKVKRMERNLSTKY</sequence>
<dbReference type="OMA" id="TDINDPY"/>
<accession>A0A175YNF5</accession>
<dbReference type="GO" id="GO:0005886">
    <property type="term" value="C:plasma membrane"/>
    <property type="evidence" value="ECO:0007669"/>
    <property type="project" value="TreeGrafter"/>
</dbReference>
<gene>
    <name evidence="5" type="ORF">DCAR_0832216</name>
</gene>
<dbReference type="GO" id="GO:0005768">
    <property type="term" value="C:endosome"/>
    <property type="evidence" value="ECO:0007669"/>
    <property type="project" value="TreeGrafter"/>
</dbReference>
<proteinExistence type="predicted"/>
<evidence type="ECO:0000256" key="3">
    <source>
        <dbReference type="ARBA" id="ARBA00023034"/>
    </source>
</evidence>
<dbReference type="InterPro" id="IPR013809">
    <property type="entry name" value="ENTH"/>
</dbReference>
<dbReference type="KEGG" id="dcr:108199097"/>
<comment type="subcellular location">
    <subcellularLocation>
        <location evidence="1">Cytoplasmic vesicle</location>
        <location evidence="1">Clathrin-coated vesicle</location>
    </subcellularLocation>
    <subcellularLocation>
        <location evidence="2">Golgi apparatus</location>
    </subcellularLocation>
</comment>
<dbReference type="GO" id="GO:0030125">
    <property type="term" value="C:clathrin vesicle coat"/>
    <property type="evidence" value="ECO:0007669"/>
    <property type="project" value="TreeGrafter"/>
</dbReference>
<dbReference type="PANTHER" id="PTHR12276:SF95">
    <property type="entry name" value="ENTH_VHS FAMILY PROTEIN"/>
    <property type="match status" value="1"/>
</dbReference>
<name>A0A175YNF5_DAUCS</name>